<evidence type="ECO:0000313" key="2">
    <source>
        <dbReference type="Proteomes" id="UP000308600"/>
    </source>
</evidence>
<dbReference type="EMBL" id="ML208261">
    <property type="protein sequence ID" value="TFK75826.1"/>
    <property type="molecule type" value="Genomic_DNA"/>
</dbReference>
<name>A0ACD3BDU7_9AGAR</name>
<dbReference type="Proteomes" id="UP000308600">
    <property type="component" value="Unassembled WGS sequence"/>
</dbReference>
<gene>
    <name evidence="1" type="ORF">BDN72DRAFT_954379</name>
</gene>
<reference evidence="1 2" key="1">
    <citation type="journal article" date="2019" name="Nat. Ecol. Evol.">
        <title>Megaphylogeny resolves global patterns of mushroom evolution.</title>
        <authorList>
            <person name="Varga T."/>
            <person name="Krizsan K."/>
            <person name="Foldi C."/>
            <person name="Dima B."/>
            <person name="Sanchez-Garcia M."/>
            <person name="Sanchez-Ramirez S."/>
            <person name="Szollosi G.J."/>
            <person name="Szarkandi J.G."/>
            <person name="Papp V."/>
            <person name="Albert L."/>
            <person name="Andreopoulos W."/>
            <person name="Angelini C."/>
            <person name="Antonin V."/>
            <person name="Barry K.W."/>
            <person name="Bougher N.L."/>
            <person name="Buchanan P."/>
            <person name="Buyck B."/>
            <person name="Bense V."/>
            <person name="Catcheside P."/>
            <person name="Chovatia M."/>
            <person name="Cooper J."/>
            <person name="Damon W."/>
            <person name="Desjardin D."/>
            <person name="Finy P."/>
            <person name="Geml J."/>
            <person name="Haridas S."/>
            <person name="Hughes K."/>
            <person name="Justo A."/>
            <person name="Karasinski D."/>
            <person name="Kautmanova I."/>
            <person name="Kiss B."/>
            <person name="Kocsube S."/>
            <person name="Kotiranta H."/>
            <person name="LaButti K.M."/>
            <person name="Lechner B.E."/>
            <person name="Liimatainen K."/>
            <person name="Lipzen A."/>
            <person name="Lukacs Z."/>
            <person name="Mihaltcheva S."/>
            <person name="Morgado L.N."/>
            <person name="Niskanen T."/>
            <person name="Noordeloos M.E."/>
            <person name="Ohm R.A."/>
            <person name="Ortiz-Santana B."/>
            <person name="Ovrebo C."/>
            <person name="Racz N."/>
            <person name="Riley R."/>
            <person name="Savchenko A."/>
            <person name="Shiryaev A."/>
            <person name="Soop K."/>
            <person name="Spirin V."/>
            <person name="Szebenyi C."/>
            <person name="Tomsovsky M."/>
            <person name="Tulloss R.E."/>
            <person name="Uehling J."/>
            <person name="Grigoriev I.V."/>
            <person name="Vagvolgyi C."/>
            <person name="Papp T."/>
            <person name="Martin F.M."/>
            <person name="Miettinen O."/>
            <person name="Hibbett D.S."/>
            <person name="Nagy L.G."/>
        </authorList>
    </citation>
    <scope>NUCLEOTIDE SEQUENCE [LARGE SCALE GENOMIC DNA]</scope>
    <source>
        <strain evidence="1 2">NL-1719</strain>
    </source>
</reference>
<sequence>MAPRRRCPTCGSRQWHKEPSSGLIACSEGHILQNYRNEAKEADELGPHAVKKRTLKSGRQIKGRESKSNPQLYHGERSRFLYFQSLQLLLRHQIHVLTQLWALPAEFESICRDIWALHTSCLSNPLPAEPLEHMLQERDQQTVDLLKTQNSSSRPLSPHTPKDSETGSGSDEEDTDSEMASLLRRNSETESSSSEDESKVVSDFPQGRKKRTQEYEKPISTLATLVVACWTLRIPIIYQDLLREVAAYHVPYLNGLQVLPSAVVSHLSKQTSQALSPHFAPSALQLHHHASRLTKVINKTFDVATPELNAAPILWRCVRSLNGTPILYHLAKRLAQILSLPLVLHHSLSPRLSRKKARDTEGHRDDGMPPELLLLSAVIIAIKLVYGIDGETRNPRRNDDPACALPQIGEFIKMLEGRDAGSDSGIDQSLRSNWSVGDLNEAEADKYLDFCEKALLGSTEKATDRIVSKHFPVSKKAESLGEPVVKNFGRSVTNCGMTAAKSQEGSTCEPGSNYGIYNARDVLGTLPRRYRMVIERGELWLGMEASWINETVERHERRLVAWWQQEKQRTCPENKIK</sequence>
<accession>A0ACD3BDU7</accession>
<organism evidence="1 2">
    <name type="scientific">Pluteus cervinus</name>
    <dbReference type="NCBI Taxonomy" id="181527"/>
    <lineage>
        <taxon>Eukaryota</taxon>
        <taxon>Fungi</taxon>
        <taxon>Dikarya</taxon>
        <taxon>Basidiomycota</taxon>
        <taxon>Agaricomycotina</taxon>
        <taxon>Agaricomycetes</taxon>
        <taxon>Agaricomycetidae</taxon>
        <taxon>Agaricales</taxon>
        <taxon>Pluteineae</taxon>
        <taxon>Pluteaceae</taxon>
        <taxon>Pluteus</taxon>
    </lineage>
</organism>
<keyword evidence="2" id="KW-1185">Reference proteome</keyword>
<evidence type="ECO:0000313" key="1">
    <source>
        <dbReference type="EMBL" id="TFK75826.1"/>
    </source>
</evidence>
<protein>
    <submittedName>
        <fullName evidence="1">Uncharacterized protein</fullName>
    </submittedName>
</protein>
<proteinExistence type="predicted"/>